<protein>
    <submittedName>
        <fullName evidence="1">Polyribonucleotide nucleotidyltransferase</fullName>
    </submittedName>
</protein>
<evidence type="ECO:0000313" key="1">
    <source>
        <dbReference type="EMBL" id="KOO52544.1"/>
    </source>
</evidence>
<dbReference type="OrthoDB" id="2942186at2"/>
<keyword evidence="2" id="KW-1185">Reference proteome</keyword>
<dbReference type="GO" id="GO:0016740">
    <property type="term" value="F:transferase activity"/>
    <property type="evidence" value="ECO:0007669"/>
    <property type="project" value="UniProtKB-KW"/>
</dbReference>
<reference evidence="2" key="1">
    <citation type="submission" date="2015-08" db="EMBL/GenBank/DDBJ databases">
        <title>Fjat-10028 dsm 16317.</title>
        <authorList>
            <person name="Liu B."/>
            <person name="Wang J."/>
            <person name="Zhu Y."/>
            <person name="Liu G."/>
            <person name="Chen Q."/>
            <person name="Chen Z."/>
            <person name="Lan J."/>
            <person name="Che J."/>
            <person name="Ge C."/>
            <person name="Shi H."/>
            <person name="Pan Z."/>
            <person name="Liu X."/>
        </authorList>
    </citation>
    <scope>NUCLEOTIDE SEQUENCE [LARGE SCALE GENOMIC DNA]</scope>
    <source>
        <strain evidence="2">DSM 16317</strain>
    </source>
</reference>
<dbReference type="InterPro" id="IPR025906">
    <property type="entry name" value="YjfB_motility"/>
</dbReference>
<proteinExistence type="predicted"/>
<dbReference type="Pfam" id="PF14070">
    <property type="entry name" value="YjfB_motility"/>
    <property type="match status" value="1"/>
</dbReference>
<accession>A0A0M0LND1</accession>
<name>A0A0M0LND1_9BACL</name>
<gene>
    <name evidence="1" type="ORF">AMD00_09175</name>
</gene>
<dbReference type="AlphaFoldDB" id="A0A0M0LND1"/>
<dbReference type="Proteomes" id="UP000036867">
    <property type="component" value="Unassembled WGS sequence"/>
</dbReference>
<comment type="caution">
    <text evidence="1">The sequence shown here is derived from an EMBL/GenBank/DDBJ whole genome shotgun (WGS) entry which is preliminary data.</text>
</comment>
<dbReference type="RefSeq" id="WP_053416707.1">
    <property type="nucleotide sequence ID" value="NZ_JAYWMB010000002.1"/>
</dbReference>
<organism evidence="1 2">
    <name type="scientific">Viridibacillus arvi</name>
    <dbReference type="NCBI Taxonomy" id="263475"/>
    <lineage>
        <taxon>Bacteria</taxon>
        <taxon>Bacillati</taxon>
        <taxon>Bacillota</taxon>
        <taxon>Bacilli</taxon>
        <taxon>Bacillales</taxon>
        <taxon>Caryophanaceae</taxon>
        <taxon>Viridibacillus</taxon>
    </lineage>
</organism>
<sequence length="60" mass="6537">MDINSMMSMDLAQLQQTVQMSVLQNSMNMQATAAVQLLEAMPEPAQAAHPYKGATIDIQV</sequence>
<dbReference type="EMBL" id="LILB01000001">
    <property type="protein sequence ID" value="KOO52544.1"/>
    <property type="molecule type" value="Genomic_DNA"/>
</dbReference>
<dbReference type="GeneID" id="301136278"/>
<keyword evidence="1" id="KW-0808">Transferase</keyword>
<evidence type="ECO:0000313" key="2">
    <source>
        <dbReference type="Proteomes" id="UP000036867"/>
    </source>
</evidence>
<dbReference type="STRING" id="263475.AMD00_09175"/>